<reference evidence="2" key="1">
    <citation type="submission" date="2021-06" db="EMBL/GenBank/DDBJ databases">
        <authorList>
            <person name="Kallberg Y."/>
            <person name="Tangrot J."/>
            <person name="Rosling A."/>
        </authorList>
    </citation>
    <scope>NUCLEOTIDE SEQUENCE</scope>
    <source>
        <strain evidence="2">MT106</strain>
    </source>
</reference>
<dbReference type="AlphaFoldDB" id="A0A9N9FW64"/>
<name>A0A9N9FW64_9GLOM</name>
<comment type="caution">
    <text evidence="2">The sequence shown here is derived from an EMBL/GenBank/DDBJ whole genome shotgun (WGS) entry which is preliminary data.</text>
</comment>
<feature type="compositionally biased region" description="Basic and acidic residues" evidence="1">
    <location>
        <begin position="20"/>
        <end position="55"/>
    </location>
</feature>
<feature type="compositionally biased region" description="Acidic residues" evidence="1">
    <location>
        <begin position="68"/>
        <end position="83"/>
    </location>
</feature>
<proteinExistence type="predicted"/>
<protein>
    <submittedName>
        <fullName evidence="2">4173_t:CDS:1</fullName>
    </submittedName>
</protein>
<feature type="region of interest" description="Disordered" evidence="1">
    <location>
        <begin position="1"/>
        <end position="83"/>
    </location>
</feature>
<organism evidence="2 3">
    <name type="scientific">Ambispora gerdemannii</name>
    <dbReference type="NCBI Taxonomy" id="144530"/>
    <lineage>
        <taxon>Eukaryota</taxon>
        <taxon>Fungi</taxon>
        <taxon>Fungi incertae sedis</taxon>
        <taxon>Mucoromycota</taxon>
        <taxon>Glomeromycotina</taxon>
        <taxon>Glomeromycetes</taxon>
        <taxon>Archaeosporales</taxon>
        <taxon>Ambisporaceae</taxon>
        <taxon>Ambispora</taxon>
    </lineage>
</organism>
<dbReference type="EMBL" id="CAJVPL010001358">
    <property type="protein sequence ID" value="CAG8566893.1"/>
    <property type="molecule type" value="Genomic_DNA"/>
</dbReference>
<sequence length="172" mass="19906">MIENQNTNSNNALLATHEFLASEKKQKGAKSSDGKAENPIVDDRDGGMDDDRGMTEAENVQSNKSEEESSEEESSSEDEYEEQEVNKRMYLMWTRNWDEMITIKPKQKRVEPDDERIENTLFVTRHIVLFDESGDIQESSVLHLFMCVMCIKEYLAIFRWITFTVIHTVSNG</sequence>
<evidence type="ECO:0000313" key="3">
    <source>
        <dbReference type="Proteomes" id="UP000789831"/>
    </source>
</evidence>
<dbReference type="Proteomes" id="UP000789831">
    <property type="component" value="Unassembled WGS sequence"/>
</dbReference>
<accession>A0A9N9FW64</accession>
<gene>
    <name evidence="2" type="ORF">AGERDE_LOCUS7438</name>
</gene>
<feature type="compositionally biased region" description="Polar residues" evidence="1">
    <location>
        <begin position="1"/>
        <end position="13"/>
    </location>
</feature>
<evidence type="ECO:0000256" key="1">
    <source>
        <dbReference type="SAM" id="MobiDB-lite"/>
    </source>
</evidence>
<keyword evidence="3" id="KW-1185">Reference proteome</keyword>
<evidence type="ECO:0000313" key="2">
    <source>
        <dbReference type="EMBL" id="CAG8566893.1"/>
    </source>
</evidence>